<proteinExistence type="predicted"/>
<dbReference type="Proteomes" id="UP000054686">
    <property type="component" value="Unassembled WGS sequence"/>
</dbReference>
<accession>A0A0V8RYY3</accession>
<dbReference type="OrthoDB" id="3253796at2"/>
<name>A0A0V8RYY3_9ACTO</name>
<evidence type="ECO:0000313" key="2">
    <source>
        <dbReference type="Proteomes" id="UP000054686"/>
    </source>
</evidence>
<sequence length="170" mass="18973">MTDNHAEHMRGLLKLLNKLPPRPQITFRGYVDRTVDRVRVVGSPALTSTSHSLETATNNLARPEVAIVVGANGRDLTPIFALDPDFNLQEVTYLPNSYFLQHVAHEYNGVTIQVYEEIVLNSDSAGFTIAHRLLSWDPVLAVLDPALRAARERPLPMPEGASERFLEPIH</sequence>
<protein>
    <submittedName>
        <fullName evidence="1">Uncharacterized protein</fullName>
    </submittedName>
</protein>
<dbReference type="EMBL" id="LLVT01000001">
    <property type="protein sequence ID" value="KSW13223.1"/>
    <property type="molecule type" value="Genomic_DNA"/>
</dbReference>
<dbReference type="AlphaFoldDB" id="A0A0V8RYY3"/>
<reference evidence="1 2" key="1">
    <citation type="submission" date="2015-10" db="EMBL/GenBank/DDBJ databases">
        <title>Draft Genome of Actinomyces odontolyticus subsp. actinosynbacter strain XH001.</title>
        <authorList>
            <person name="Mclean J.S."/>
            <person name="He X."/>
        </authorList>
    </citation>
    <scope>NUCLEOTIDE SEQUENCE [LARGE SCALE GENOMIC DNA]</scope>
    <source>
        <strain evidence="1 2">XH001</strain>
    </source>
</reference>
<organism evidence="1 2">
    <name type="scientific">Schaalia odontolytica</name>
    <dbReference type="NCBI Taxonomy" id="1660"/>
    <lineage>
        <taxon>Bacteria</taxon>
        <taxon>Bacillati</taxon>
        <taxon>Actinomycetota</taxon>
        <taxon>Actinomycetes</taxon>
        <taxon>Actinomycetales</taxon>
        <taxon>Actinomycetaceae</taxon>
        <taxon>Schaalia</taxon>
    </lineage>
</organism>
<gene>
    <name evidence="1" type="ORF">APY09_02385</name>
</gene>
<dbReference type="RefSeq" id="WP_060565996.1">
    <property type="nucleotide sequence ID" value="NZ_CP040006.1"/>
</dbReference>
<comment type="caution">
    <text evidence="1">The sequence shown here is derived from an EMBL/GenBank/DDBJ whole genome shotgun (WGS) entry which is preliminary data.</text>
</comment>
<evidence type="ECO:0000313" key="1">
    <source>
        <dbReference type="EMBL" id="KSW13223.1"/>
    </source>
</evidence>